<sequence length="75" mass="8773">MLGLDSLSEEQLIENYLNNMRLIGTWAGSIEIEAITNMLNTNIMRNNELFYLENQNQNEINHIYTILTIIIIILF</sequence>
<organism evidence="1 2">
    <name type="scientific">Spiroplasma phoeniceum P40</name>
    <dbReference type="NCBI Taxonomy" id="1276259"/>
    <lineage>
        <taxon>Bacteria</taxon>
        <taxon>Bacillati</taxon>
        <taxon>Mycoplasmatota</taxon>
        <taxon>Mollicutes</taxon>
        <taxon>Entomoplasmatales</taxon>
        <taxon>Spiroplasmataceae</taxon>
        <taxon>Spiroplasma</taxon>
    </lineage>
</organism>
<proteinExistence type="predicted"/>
<evidence type="ECO:0000313" key="2">
    <source>
        <dbReference type="Proteomes" id="UP000253689"/>
    </source>
</evidence>
<dbReference type="KEGG" id="sphh:SDAV_002249"/>
<gene>
    <name evidence="1" type="ORF">SDAV_002249</name>
</gene>
<name>A0A345DSJ1_9MOLU</name>
<dbReference type="Gene3D" id="3.90.70.80">
    <property type="match status" value="1"/>
</dbReference>
<reference evidence="2" key="1">
    <citation type="submission" date="2018-07" db="EMBL/GenBank/DDBJ databases">
        <title>Complete Genome Sequence of Spiroplasma phoeniceum.</title>
        <authorList>
            <person name="Davis R.E."/>
            <person name="Shao J.Y."/>
            <person name="Zhao Y."/>
            <person name="Silver A."/>
            <person name="Stump z."/>
            <person name="Gasparich G."/>
        </authorList>
    </citation>
    <scope>NUCLEOTIDE SEQUENCE [LARGE SCALE GENOMIC DNA]</scope>
    <source>
        <strain evidence="2">P40</strain>
    </source>
</reference>
<keyword evidence="2" id="KW-1185">Reference proteome</keyword>
<dbReference type="EMBL" id="CP031088">
    <property type="protein sequence ID" value="AXF97182.1"/>
    <property type="molecule type" value="Genomic_DNA"/>
</dbReference>
<dbReference type="AlphaFoldDB" id="A0A345DSJ1"/>
<evidence type="ECO:0000313" key="1">
    <source>
        <dbReference type="EMBL" id="AXF97182.1"/>
    </source>
</evidence>
<dbReference type="Proteomes" id="UP000253689">
    <property type="component" value="Chromosome"/>
</dbReference>
<protein>
    <submittedName>
        <fullName evidence="1">Uncharacterized protein</fullName>
    </submittedName>
</protein>
<accession>A0A345DSJ1</accession>